<evidence type="ECO:0000256" key="2">
    <source>
        <dbReference type="ARBA" id="ARBA00023315"/>
    </source>
</evidence>
<gene>
    <name evidence="4" type="ORF">JQ619_19345</name>
</gene>
<keyword evidence="5" id="KW-1185">Reference proteome</keyword>
<evidence type="ECO:0000313" key="5">
    <source>
        <dbReference type="Proteomes" id="UP001314635"/>
    </source>
</evidence>
<comment type="caution">
    <text evidence="4">The sequence shown here is derived from an EMBL/GenBank/DDBJ whole genome shotgun (WGS) entry which is preliminary data.</text>
</comment>
<reference evidence="5" key="1">
    <citation type="journal article" date="2021" name="ISME J.">
        <title>Evolutionary origin and ecological implication of a unique nif island in free-living Bradyrhizobium lineages.</title>
        <authorList>
            <person name="Tao J."/>
        </authorList>
    </citation>
    <scope>NUCLEOTIDE SEQUENCE [LARGE SCALE GENOMIC DNA]</scope>
    <source>
        <strain evidence="5">SZCCT0094</strain>
    </source>
</reference>
<dbReference type="InterPro" id="IPR000182">
    <property type="entry name" value="GNAT_dom"/>
</dbReference>
<dbReference type="SUPFAM" id="SSF55729">
    <property type="entry name" value="Acyl-CoA N-acyltransferases (Nat)"/>
    <property type="match status" value="1"/>
</dbReference>
<dbReference type="CDD" id="cd04301">
    <property type="entry name" value="NAT_SF"/>
    <property type="match status" value="1"/>
</dbReference>
<organism evidence="4 5">
    <name type="scientific">Bradyrhizobium denitrificans</name>
    <dbReference type="NCBI Taxonomy" id="2734912"/>
    <lineage>
        <taxon>Bacteria</taxon>
        <taxon>Pseudomonadati</taxon>
        <taxon>Pseudomonadota</taxon>
        <taxon>Alphaproteobacteria</taxon>
        <taxon>Hyphomicrobiales</taxon>
        <taxon>Nitrobacteraceae</taxon>
        <taxon>Bradyrhizobium</taxon>
    </lineage>
</organism>
<dbReference type="PANTHER" id="PTHR43877:SF1">
    <property type="entry name" value="ACETYLTRANSFERASE"/>
    <property type="match status" value="1"/>
</dbReference>
<dbReference type="Pfam" id="PF00583">
    <property type="entry name" value="Acetyltransf_1"/>
    <property type="match status" value="1"/>
</dbReference>
<protein>
    <submittedName>
        <fullName evidence="4">GNAT family N-acetyltransferase</fullName>
    </submittedName>
</protein>
<dbReference type="PANTHER" id="PTHR43877">
    <property type="entry name" value="AMINOALKYLPHOSPHONATE N-ACETYLTRANSFERASE-RELATED-RELATED"/>
    <property type="match status" value="1"/>
</dbReference>
<sequence length="161" mass="18359">MSTNLGTAVARPANAMRQARPDDAEKLTRIAQAAYGKYVPRMVKAPAPMSYDYLAWIREGNTYVLEHFGEVAAMITLLPKDDHLMMRNLAVLPAFQGRRLGHALIDFAEAEAKRRNLPELRLYTNEKFPETMPFYKSRGFSETHRAQVDGYSFIYLSRTLT</sequence>
<dbReference type="RefSeq" id="WP_172235267.1">
    <property type="nucleotide sequence ID" value="NZ_JABFDP010000001.1"/>
</dbReference>
<evidence type="ECO:0000313" key="4">
    <source>
        <dbReference type="EMBL" id="MBR1137933.1"/>
    </source>
</evidence>
<dbReference type="Gene3D" id="3.40.630.30">
    <property type="match status" value="1"/>
</dbReference>
<dbReference type="InterPro" id="IPR016181">
    <property type="entry name" value="Acyl_CoA_acyltransferase"/>
</dbReference>
<accession>A0ABS5G9J6</accession>
<dbReference type="Proteomes" id="UP001314635">
    <property type="component" value="Unassembled WGS sequence"/>
</dbReference>
<proteinExistence type="predicted"/>
<dbReference type="PROSITE" id="PS51186">
    <property type="entry name" value="GNAT"/>
    <property type="match status" value="1"/>
</dbReference>
<evidence type="ECO:0000256" key="1">
    <source>
        <dbReference type="ARBA" id="ARBA00022679"/>
    </source>
</evidence>
<name>A0ABS5G9J6_9BRAD</name>
<keyword evidence="1" id="KW-0808">Transferase</keyword>
<feature type="domain" description="N-acetyltransferase" evidence="3">
    <location>
        <begin position="14"/>
        <end position="161"/>
    </location>
</feature>
<evidence type="ECO:0000259" key="3">
    <source>
        <dbReference type="PROSITE" id="PS51186"/>
    </source>
</evidence>
<dbReference type="InterPro" id="IPR050832">
    <property type="entry name" value="Bact_Acetyltransf"/>
</dbReference>
<dbReference type="EMBL" id="JAFCLK010000017">
    <property type="protein sequence ID" value="MBR1137933.1"/>
    <property type="molecule type" value="Genomic_DNA"/>
</dbReference>
<keyword evidence="2" id="KW-0012">Acyltransferase</keyword>